<proteinExistence type="predicted"/>
<dbReference type="EMBL" id="LGST01000021">
    <property type="protein sequence ID" value="KND99732.1"/>
    <property type="molecule type" value="Genomic_DNA"/>
</dbReference>
<protein>
    <submittedName>
        <fullName evidence="1">Uncharacterized protein</fullName>
    </submittedName>
</protein>
<organism evidence="1 2">
    <name type="scientific">Candidozyma auris</name>
    <name type="common">Yeast</name>
    <name type="synonym">Candida auris</name>
    <dbReference type="NCBI Taxonomy" id="498019"/>
    <lineage>
        <taxon>Eukaryota</taxon>
        <taxon>Fungi</taxon>
        <taxon>Dikarya</taxon>
        <taxon>Ascomycota</taxon>
        <taxon>Saccharomycotina</taxon>
        <taxon>Pichiomycetes</taxon>
        <taxon>Metschnikowiaceae</taxon>
        <taxon>Candidozyma</taxon>
    </lineage>
</organism>
<accession>A0A0L0NZY4</accession>
<dbReference type="AlphaFoldDB" id="A0A0L0NZY4"/>
<sequence>MAKAGILRGVVEEVVLEKIFLCATLQRNGCKIEGAKAVGKLTVK</sequence>
<evidence type="ECO:0000313" key="2">
    <source>
        <dbReference type="Proteomes" id="UP000037122"/>
    </source>
</evidence>
<name>A0A0L0NZY4_CANAR</name>
<reference evidence="2" key="1">
    <citation type="journal article" date="2015" name="BMC Genomics">
        <title>Draft genome of a commonly misdiagnosed multidrug resistant pathogen Candida auris.</title>
        <authorList>
            <person name="Chatterjee S."/>
            <person name="Alampalli S.V."/>
            <person name="Nageshan R.K."/>
            <person name="Chettiar S.T."/>
            <person name="Joshi S."/>
            <person name="Tatu U.S."/>
        </authorList>
    </citation>
    <scope>NUCLEOTIDE SEQUENCE [LARGE SCALE GENOMIC DNA]</scope>
    <source>
        <strain evidence="2">6684</strain>
    </source>
</reference>
<gene>
    <name evidence="1" type="ORF">QG37_03144</name>
</gene>
<evidence type="ECO:0000313" key="1">
    <source>
        <dbReference type="EMBL" id="KND99732.1"/>
    </source>
</evidence>
<comment type="caution">
    <text evidence="1">The sequence shown here is derived from an EMBL/GenBank/DDBJ whole genome shotgun (WGS) entry which is preliminary data.</text>
</comment>
<dbReference type="Proteomes" id="UP000037122">
    <property type="component" value="Unassembled WGS sequence"/>
</dbReference>